<dbReference type="SUPFAM" id="SSF49899">
    <property type="entry name" value="Concanavalin A-like lectins/glucanases"/>
    <property type="match status" value="1"/>
</dbReference>
<sequence>MKKKIFNISSLMIAVVTLAALSSCKKDGNPNNLPAVSSAQYEGKIDGYSSSDEIYPDNLVAYWSFDGTNNETKTGTAPTTTSGASFIPGGVKGQALSLNAGFLYYATQLNAFKTDAFKSFTVSTWVQILNNGSKRTMLMQLARPGMLNGNLDFNLNTNNNPASVTNYLRINPTFATVGGGRQDNVNAFGAVNVSPAIGSNVWVNLVLTYDGTTGFFHIYGDGVRIGNYPGRGTGNNLFKSYEPSEVIIGGNYNTIPGKTVNADVSYAAMTGNIDEIRIFNKVLPDAHIKALFNLGKAGK</sequence>
<dbReference type="PROSITE" id="PS51257">
    <property type="entry name" value="PROKAR_LIPOPROTEIN"/>
    <property type="match status" value="1"/>
</dbReference>
<proteinExistence type="predicted"/>
<comment type="caution">
    <text evidence="2">The sequence shown here is derived from an EMBL/GenBank/DDBJ whole genome shotgun (WGS) entry which is preliminary data.</text>
</comment>
<dbReference type="Pfam" id="PF13385">
    <property type="entry name" value="Laminin_G_3"/>
    <property type="match status" value="1"/>
</dbReference>
<organism evidence="2 3">
    <name type="scientific">Pedobacter cryophilus</name>
    <dbReference type="NCBI Taxonomy" id="2571271"/>
    <lineage>
        <taxon>Bacteria</taxon>
        <taxon>Pseudomonadati</taxon>
        <taxon>Bacteroidota</taxon>
        <taxon>Sphingobacteriia</taxon>
        <taxon>Sphingobacteriales</taxon>
        <taxon>Sphingobacteriaceae</taxon>
        <taxon>Pedobacter</taxon>
    </lineage>
</organism>
<evidence type="ECO:0000313" key="2">
    <source>
        <dbReference type="EMBL" id="TKC01085.1"/>
    </source>
</evidence>
<feature type="chain" id="PRO_5020255656" evidence="1">
    <location>
        <begin position="20"/>
        <end position="299"/>
    </location>
</feature>
<dbReference type="Gene3D" id="2.60.120.200">
    <property type="match status" value="1"/>
</dbReference>
<keyword evidence="1" id="KW-0732">Signal</keyword>
<evidence type="ECO:0000313" key="3">
    <source>
        <dbReference type="Proteomes" id="UP000308181"/>
    </source>
</evidence>
<evidence type="ECO:0000256" key="1">
    <source>
        <dbReference type="SAM" id="SignalP"/>
    </source>
</evidence>
<dbReference type="GO" id="GO:0004553">
    <property type="term" value="F:hydrolase activity, hydrolyzing O-glycosyl compounds"/>
    <property type="evidence" value="ECO:0007669"/>
    <property type="project" value="UniProtKB-ARBA"/>
</dbReference>
<reference evidence="2 3" key="1">
    <citation type="submission" date="2019-04" db="EMBL/GenBank/DDBJ databases">
        <title>Pedobacter sp. AR-3-17 sp. nov., isolated from Arctic soil.</title>
        <authorList>
            <person name="Dahal R.H."/>
            <person name="Kim D.-U."/>
        </authorList>
    </citation>
    <scope>NUCLEOTIDE SEQUENCE [LARGE SCALE GENOMIC DNA]</scope>
    <source>
        <strain evidence="2 3">AR-3-17</strain>
    </source>
</reference>
<keyword evidence="3" id="KW-1185">Reference proteome</keyword>
<dbReference type="Proteomes" id="UP000308181">
    <property type="component" value="Unassembled WGS sequence"/>
</dbReference>
<dbReference type="EMBL" id="SWBP01000001">
    <property type="protein sequence ID" value="TKC01085.1"/>
    <property type="molecule type" value="Genomic_DNA"/>
</dbReference>
<name>A0A4U1C6X3_9SPHI</name>
<gene>
    <name evidence="2" type="ORF">FA046_00245</name>
</gene>
<dbReference type="GO" id="GO:0005975">
    <property type="term" value="P:carbohydrate metabolic process"/>
    <property type="evidence" value="ECO:0007669"/>
    <property type="project" value="UniProtKB-ARBA"/>
</dbReference>
<dbReference type="OrthoDB" id="9814380at2"/>
<dbReference type="InterPro" id="IPR013320">
    <property type="entry name" value="ConA-like_dom_sf"/>
</dbReference>
<accession>A0A4U1C6X3</accession>
<dbReference type="AlphaFoldDB" id="A0A4U1C6X3"/>
<feature type="signal peptide" evidence="1">
    <location>
        <begin position="1"/>
        <end position="19"/>
    </location>
</feature>
<protein>
    <submittedName>
        <fullName evidence="2">LamG domain-containing protein</fullName>
    </submittedName>
</protein>